<name>A0A4C1W4T4_EUMVA</name>
<reference evidence="1 2" key="1">
    <citation type="journal article" date="2019" name="Commun. Biol.">
        <title>The bagworm genome reveals a unique fibroin gene that provides high tensile strength.</title>
        <authorList>
            <person name="Kono N."/>
            <person name="Nakamura H."/>
            <person name="Ohtoshi R."/>
            <person name="Tomita M."/>
            <person name="Numata K."/>
            <person name="Arakawa K."/>
        </authorList>
    </citation>
    <scope>NUCLEOTIDE SEQUENCE [LARGE SCALE GENOMIC DNA]</scope>
</reference>
<dbReference type="EMBL" id="BGZK01000464">
    <property type="protein sequence ID" value="GBP45087.1"/>
    <property type="molecule type" value="Genomic_DNA"/>
</dbReference>
<evidence type="ECO:0000313" key="1">
    <source>
        <dbReference type="EMBL" id="GBP45087.1"/>
    </source>
</evidence>
<gene>
    <name evidence="1" type="ORF">EVAR_33192_1</name>
</gene>
<keyword evidence="2" id="KW-1185">Reference proteome</keyword>
<dbReference type="Proteomes" id="UP000299102">
    <property type="component" value="Unassembled WGS sequence"/>
</dbReference>
<evidence type="ECO:0000313" key="2">
    <source>
        <dbReference type="Proteomes" id="UP000299102"/>
    </source>
</evidence>
<comment type="caution">
    <text evidence="1">The sequence shown here is derived from an EMBL/GenBank/DDBJ whole genome shotgun (WGS) entry which is preliminary data.</text>
</comment>
<proteinExistence type="predicted"/>
<sequence>MQAHDRKRATCGPRERARRALRDRYLPFVLGECDNTEDSAFRQPPPPYALRQGGPDGALAGRSVLLTYSSDFGAAHLYPCELRTVVPYTYTHVKRTLGRATWCGYLHGSRVAAPSPALFASTSASTALIGAAHTRAGRRSNVRRRRLVPPAGARARRYVFKCRREISLRRSLFILEAVKAITPRITNVYVEQSRIGG</sequence>
<accession>A0A4C1W4T4</accession>
<protein>
    <submittedName>
        <fullName evidence="1">Uncharacterized protein</fullName>
    </submittedName>
</protein>
<dbReference type="OrthoDB" id="361102at2759"/>
<organism evidence="1 2">
    <name type="scientific">Eumeta variegata</name>
    <name type="common">Bagworm moth</name>
    <name type="synonym">Eumeta japonica</name>
    <dbReference type="NCBI Taxonomy" id="151549"/>
    <lineage>
        <taxon>Eukaryota</taxon>
        <taxon>Metazoa</taxon>
        <taxon>Ecdysozoa</taxon>
        <taxon>Arthropoda</taxon>
        <taxon>Hexapoda</taxon>
        <taxon>Insecta</taxon>
        <taxon>Pterygota</taxon>
        <taxon>Neoptera</taxon>
        <taxon>Endopterygota</taxon>
        <taxon>Lepidoptera</taxon>
        <taxon>Glossata</taxon>
        <taxon>Ditrysia</taxon>
        <taxon>Tineoidea</taxon>
        <taxon>Psychidae</taxon>
        <taxon>Oiketicinae</taxon>
        <taxon>Eumeta</taxon>
    </lineage>
</organism>
<dbReference type="AlphaFoldDB" id="A0A4C1W4T4"/>